<dbReference type="Gene3D" id="3.40.1620.10">
    <property type="entry name" value="YefM-like domain"/>
    <property type="match status" value="1"/>
</dbReference>
<proteinExistence type="inferred from homology"/>
<comment type="caution">
    <text evidence="3">The sequence shown here is derived from an EMBL/GenBank/DDBJ whole genome shotgun (WGS) entry which is preliminary data.</text>
</comment>
<protein>
    <recommendedName>
        <fullName evidence="2">Antitoxin</fullName>
    </recommendedName>
</protein>
<dbReference type="RefSeq" id="WP_163043415.1">
    <property type="nucleotide sequence ID" value="NZ_JAAAMJ010000004.1"/>
</dbReference>
<dbReference type="SUPFAM" id="SSF143120">
    <property type="entry name" value="YefM-like"/>
    <property type="match status" value="1"/>
</dbReference>
<dbReference type="InterPro" id="IPR006442">
    <property type="entry name" value="Antitoxin_Phd/YefM"/>
</dbReference>
<dbReference type="InterPro" id="IPR036165">
    <property type="entry name" value="YefM-like_sf"/>
</dbReference>
<sequence>MADKTVTATQFKADCLKLIDAMNASGEPVTVTRHGKPVARLVPVEADIPQPSLFGSMKGTIHYADDLIEPAADPLDWEALR</sequence>
<evidence type="ECO:0000313" key="4">
    <source>
        <dbReference type="Proteomes" id="UP000476332"/>
    </source>
</evidence>
<dbReference type="Pfam" id="PF02604">
    <property type="entry name" value="PhdYeFM_antitox"/>
    <property type="match status" value="1"/>
</dbReference>
<reference evidence="3 4" key="1">
    <citation type="submission" date="2020-01" db="EMBL/GenBank/DDBJ databases">
        <title>Genomes of bacteria type strains.</title>
        <authorList>
            <person name="Chen J."/>
            <person name="Zhu S."/>
            <person name="Chen J."/>
        </authorList>
    </citation>
    <scope>NUCLEOTIDE SEQUENCE [LARGE SCALE GENOMIC DNA]</scope>
    <source>
        <strain evidence="3 4">KCTC 52919</strain>
    </source>
</reference>
<evidence type="ECO:0000256" key="2">
    <source>
        <dbReference type="RuleBase" id="RU362080"/>
    </source>
</evidence>
<dbReference type="Proteomes" id="UP000476332">
    <property type="component" value="Unassembled WGS sequence"/>
</dbReference>
<dbReference type="EMBL" id="JAAAMJ010000004">
    <property type="protein sequence ID" value="NDV86663.1"/>
    <property type="molecule type" value="Genomic_DNA"/>
</dbReference>
<dbReference type="NCBIfam" id="TIGR01552">
    <property type="entry name" value="phd_fam"/>
    <property type="match status" value="1"/>
</dbReference>
<gene>
    <name evidence="3" type="ORF">GTW51_08110</name>
</gene>
<dbReference type="AlphaFoldDB" id="A0A6L9MFS7"/>
<evidence type="ECO:0000313" key="3">
    <source>
        <dbReference type="EMBL" id="NDV86663.1"/>
    </source>
</evidence>
<evidence type="ECO:0000256" key="1">
    <source>
        <dbReference type="ARBA" id="ARBA00009981"/>
    </source>
</evidence>
<accession>A0A6L9MFS7</accession>
<keyword evidence="4" id="KW-1185">Reference proteome</keyword>
<organism evidence="3 4">
    <name type="scientific">Aurantimonas aggregata</name>
    <dbReference type="NCBI Taxonomy" id="2047720"/>
    <lineage>
        <taxon>Bacteria</taxon>
        <taxon>Pseudomonadati</taxon>
        <taxon>Pseudomonadota</taxon>
        <taxon>Alphaproteobacteria</taxon>
        <taxon>Hyphomicrobiales</taxon>
        <taxon>Aurantimonadaceae</taxon>
        <taxon>Aurantimonas</taxon>
    </lineage>
</organism>
<comment type="function">
    <text evidence="2">Antitoxin component of a type II toxin-antitoxin (TA) system.</text>
</comment>
<comment type="similarity">
    <text evidence="1 2">Belongs to the phD/YefM antitoxin family.</text>
</comment>
<name>A0A6L9MFS7_9HYPH</name>